<evidence type="ECO:0000256" key="1">
    <source>
        <dbReference type="ARBA" id="ARBA00004653"/>
    </source>
</evidence>
<dbReference type="GO" id="GO:0000139">
    <property type="term" value="C:Golgi membrane"/>
    <property type="evidence" value="ECO:0007669"/>
    <property type="project" value="UniProtKB-SubCell"/>
</dbReference>
<feature type="transmembrane region" description="Helical" evidence="14">
    <location>
        <begin position="526"/>
        <end position="545"/>
    </location>
</feature>
<dbReference type="GO" id="GO:0051453">
    <property type="term" value="P:regulation of intracellular pH"/>
    <property type="evidence" value="ECO:0007669"/>
    <property type="project" value="TreeGrafter"/>
</dbReference>
<evidence type="ECO:0000256" key="9">
    <source>
        <dbReference type="ARBA" id="ARBA00023136"/>
    </source>
</evidence>
<protein>
    <recommendedName>
        <fullName evidence="11">Sodium/hydrogen exchanger 8</fullName>
    </recommendedName>
    <alternativeName>
        <fullName evidence="12">Na(+)/H(+) exchanger 8</fullName>
    </alternativeName>
    <alternativeName>
        <fullName evidence="13">Solute carrier family 9 member 8</fullName>
    </alternativeName>
</protein>
<dbReference type="Gene3D" id="1.25.40.480">
    <property type="match status" value="1"/>
</dbReference>
<evidence type="ECO:0000256" key="12">
    <source>
        <dbReference type="ARBA" id="ARBA00042291"/>
    </source>
</evidence>
<dbReference type="Proteomes" id="UP000053237">
    <property type="component" value="Unassembled WGS sequence"/>
</dbReference>
<keyword evidence="17" id="KW-1185">Reference proteome</keyword>
<keyword evidence="3" id="KW-0050">Antiport</keyword>
<dbReference type="InterPro" id="IPR006153">
    <property type="entry name" value="Cation/H_exchanger_TM"/>
</dbReference>
<evidence type="ECO:0000256" key="8">
    <source>
        <dbReference type="ARBA" id="ARBA00023065"/>
    </source>
</evidence>
<keyword evidence="8" id="KW-0406">Ion transport</keyword>
<dbReference type="PANTHER" id="PTHR10110:SF191">
    <property type="entry name" value="SODIUM_HYDROGEN EXCHANGER 8"/>
    <property type="match status" value="1"/>
</dbReference>
<reference evidence="16 17" key="1">
    <citation type="submission" date="2012-05" db="EMBL/GenBank/DDBJ databases">
        <title>Recombination and specialization in a pathogen metapopulation.</title>
        <authorList>
            <person name="Gardiner A."/>
            <person name="Kemen E."/>
            <person name="Schultz-Larsen T."/>
            <person name="MacLean D."/>
            <person name="Van Oosterhout C."/>
            <person name="Jones J.D.G."/>
        </authorList>
    </citation>
    <scope>NUCLEOTIDE SEQUENCE [LARGE SCALE GENOMIC DNA]</scope>
    <source>
        <strain evidence="16 17">Ac Nc2</strain>
    </source>
</reference>
<dbReference type="Pfam" id="PF00999">
    <property type="entry name" value="Na_H_Exchanger"/>
    <property type="match status" value="1"/>
</dbReference>
<evidence type="ECO:0000256" key="7">
    <source>
        <dbReference type="ARBA" id="ARBA00023053"/>
    </source>
</evidence>
<dbReference type="OrthoDB" id="196264at2759"/>
<evidence type="ECO:0000256" key="6">
    <source>
        <dbReference type="ARBA" id="ARBA00023034"/>
    </source>
</evidence>
<feature type="transmembrane region" description="Helical" evidence="14">
    <location>
        <begin position="624"/>
        <end position="642"/>
    </location>
</feature>
<accession>A0A024GGE6</accession>
<dbReference type="InterPro" id="IPR018422">
    <property type="entry name" value="Cation/H_exchanger_CPA1"/>
</dbReference>
<feature type="transmembrane region" description="Helical" evidence="14">
    <location>
        <begin position="687"/>
        <end position="716"/>
    </location>
</feature>
<feature type="transmembrane region" description="Helical" evidence="14">
    <location>
        <begin position="728"/>
        <end position="756"/>
    </location>
</feature>
<feature type="domain" description="Cation/H+ exchanger transmembrane" evidence="15">
    <location>
        <begin position="506"/>
        <end position="772"/>
    </location>
</feature>
<comment type="subcellular location">
    <subcellularLocation>
        <location evidence="1">Golgi apparatus membrane</location>
        <topology evidence="1">Multi-pass membrane protein</topology>
    </subcellularLocation>
</comment>
<feature type="transmembrane region" description="Helical" evidence="14">
    <location>
        <begin position="776"/>
        <end position="797"/>
    </location>
</feature>
<dbReference type="GO" id="GO:0098719">
    <property type="term" value="P:sodium ion import across plasma membrane"/>
    <property type="evidence" value="ECO:0007669"/>
    <property type="project" value="TreeGrafter"/>
</dbReference>
<evidence type="ECO:0000256" key="4">
    <source>
        <dbReference type="ARBA" id="ARBA00022692"/>
    </source>
</evidence>
<proteinExistence type="predicted"/>
<dbReference type="Gene3D" id="6.10.140.1330">
    <property type="match status" value="1"/>
</dbReference>
<organism evidence="16 17">
    <name type="scientific">Albugo candida</name>
    <dbReference type="NCBI Taxonomy" id="65357"/>
    <lineage>
        <taxon>Eukaryota</taxon>
        <taxon>Sar</taxon>
        <taxon>Stramenopiles</taxon>
        <taxon>Oomycota</taxon>
        <taxon>Peronosporomycetes</taxon>
        <taxon>Albuginales</taxon>
        <taxon>Albuginaceae</taxon>
        <taxon>Albugo</taxon>
    </lineage>
</organism>
<dbReference type="PANTHER" id="PTHR10110">
    <property type="entry name" value="SODIUM/HYDROGEN EXCHANGER"/>
    <property type="match status" value="1"/>
</dbReference>
<evidence type="ECO:0000313" key="17">
    <source>
        <dbReference type="Proteomes" id="UP000053237"/>
    </source>
</evidence>
<evidence type="ECO:0000256" key="11">
    <source>
        <dbReference type="ARBA" id="ARBA00040570"/>
    </source>
</evidence>
<dbReference type="AlphaFoldDB" id="A0A024GGE6"/>
<dbReference type="PRINTS" id="PR01084">
    <property type="entry name" value="NAHEXCHNGR"/>
</dbReference>
<evidence type="ECO:0000259" key="15">
    <source>
        <dbReference type="Pfam" id="PF00999"/>
    </source>
</evidence>
<evidence type="ECO:0000256" key="3">
    <source>
        <dbReference type="ARBA" id="ARBA00022449"/>
    </source>
</evidence>
<evidence type="ECO:0000256" key="10">
    <source>
        <dbReference type="ARBA" id="ARBA00023201"/>
    </source>
</evidence>
<keyword evidence="7" id="KW-0915">Sodium</keyword>
<feature type="transmembrane region" description="Helical" evidence="14">
    <location>
        <begin position="493"/>
        <end position="514"/>
    </location>
</feature>
<name>A0A024GGE6_9STRA</name>
<feature type="transmembrane region" description="Helical" evidence="14">
    <location>
        <begin position="557"/>
        <end position="575"/>
    </location>
</feature>
<dbReference type="InterPro" id="IPR004709">
    <property type="entry name" value="NaH_exchanger"/>
</dbReference>
<evidence type="ECO:0000256" key="2">
    <source>
        <dbReference type="ARBA" id="ARBA00022448"/>
    </source>
</evidence>
<dbReference type="GO" id="GO:0015386">
    <property type="term" value="F:potassium:proton antiporter activity"/>
    <property type="evidence" value="ECO:0007669"/>
    <property type="project" value="TreeGrafter"/>
</dbReference>
<evidence type="ECO:0000256" key="5">
    <source>
        <dbReference type="ARBA" id="ARBA00022989"/>
    </source>
</evidence>
<keyword evidence="10" id="KW-0739">Sodium transport</keyword>
<gene>
    <name evidence="16" type="ORF">BN9_067490</name>
</gene>
<dbReference type="STRING" id="65357.A0A024GGE6"/>
<keyword evidence="2" id="KW-0813">Transport</keyword>
<keyword evidence="5 14" id="KW-1133">Transmembrane helix</keyword>
<dbReference type="GO" id="GO:0005886">
    <property type="term" value="C:plasma membrane"/>
    <property type="evidence" value="ECO:0007669"/>
    <property type="project" value="TreeGrafter"/>
</dbReference>
<evidence type="ECO:0000256" key="13">
    <source>
        <dbReference type="ARBA" id="ARBA00042692"/>
    </source>
</evidence>
<dbReference type="GO" id="GO:0015385">
    <property type="term" value="F:sodium:proton antiporter activity"/>
    <property type="evidence" value="ECO:0007669"/>
    <property type="project" value="InterPro"/>
</dbReference>
<keyword evidence="9 14" id="KW-0472">Membrane</keyword>
<evidence type="ECO:0000256" key="14">
    <source>
        <dbReference type="SAM" id="Phobius"/>
    </source>
</evidence>
<sequence length="819" mass="92416">MNGRDTYDVNELETLAFRKGEVGILRYFKERISVYAQRLFWNALVLYKQQLRQSSPILRAIEKLAEAYVEIPSKAHGNVDNVCEWLAYTMLPGLQIQDRKEFETEMSRYVGVFSERTNAAIKREEGFKGTVDMQRKRQKVETDEQLKPTVTLSEDVLKAALVLEKKAPKISDPGWCKSVLALLESTINPAKSTHDESAILLSQLSNRLQLSSRSDDVIYTILNAMIEQRWNSRYVGIILAEIVVPKLEMATTLISHSLYQALLAVSNAFVDKTVLFLIVPLMHTKRKFGSSQGEIILRVIRRGIPDSKLDELMSALLTADENQLPVMENEHKVAVIQHILDRALELKTTTLSNIVSQFDKVTKLFPRMCTSMRFNSLIFRFIKVYPAECSIKHYNDEIHQWSHQIFIGLIKWIASKHMQGNIETRQGESNKIRANIVKAMKLRVNRWNGPNVGETASYTSSAFYNSVIEEGVMTDPDVQVEALVSETSLEYQLAFFCSLFLILLMVAIIGSNYVTHILRWHFLPEAGATIGIGIIASILCLLKSGSIATSLMAFDPNFFFVGLLPPIIFNSGYTMKRRYFFENITPILTYSILGTLTMSLVTGVLLYSVGRLGWVTKLSLAESLTFGSLISATDTVSILAVFQELHVDPRLFYMVFGESSLNDAVAICLFTTFSKFIGYSYSFTPMLFAIFEFGLVFVGSTLIGVAFGMLPALLFKFSNLKSCLMHEVGVYVMFVYLPFTIAQILEMSGVVAIIFAGIAMKHYASPNLSKEAQEMYGIYISRHSLMRLTVFIVAHAFSKQLRISQRPLFFSRLLGISNT</sequence>
<comment type="caution">
    <text evidence="16">The sequence shown here is derived from an EMBL/GenBank/DDBJ whole genome shotgun (WGS) entry which is preliminary data.</text>
</comment>
<dbReference type="InParanoid" id="A0A024GGE6"/>
<feature type="transmembrane region" description="Helical" evidence="14">
    <location>
        <begin position="587"/>
        <end position="609"/>
    </location>
</feature>
<dbReference type="EMBL" id="CAIX01000109">
    <property type="protein sequence ID" value="CCI45839.1"/>
    <property type="molecule type" value="Genomic_DNA"/>
</dbReference>
<keyword evidence="6" id="KW-0333">Golgi apparatus</keyword>
<keyword evidence="4 14" id="KW-0812">Transmembrane</keyword>
<evidence type="ECO:0000313" key="16">
    <source>
        <dbReference type="EMBL" id="CCI45839.1"/>
    </source>
</evidence>